<evidence type="ECO:0000256" key="1">
    <source>
        <dbReference type="ARBA" id="ARBA00001974"/>
    </source>
</evidence>
<dbReference type="Pfam" id="PF07992">
    <property type="entry name" value="Pyr_redox_2"/>
    <property type="match status" value="1"/>
</dbReference>
<evidence type="ECO:0000256" key="5">
    <source>
        <dbReference type="ARBA" id="ARBA00023002"/>
    </source>
</evidence>
<dbReference type="PRINTS" id="PR00368">
    <property type="entry name" value="FADPNR"/>
</dbReference>
<evidence type="ECO:0000256" key="2">
    <source>
        <dbReference type="ARBA" id="ARBA00009130"/>
    </source>
</evidence>
<evidence type="ECO:0000313" key="10">
    <source>
        <dbReference type="Proteomes" id="UP000239485"/>
    </source>
</evidence>
<sequence length="458" mass="48064">MGQRLVVIGLDAAGGSAASQARKRRPDLEVVAFERGRATSYSACGIPYWVSGAVRSEEALIARTPEQHRANGIDVRMRTEVTAIDLRSRTVSWRDLDDGREGSEGFDELVYAAGSVPMRPPVPGIDAAGVHGVQVLDDGVALREELSRPGVRRVVVVGGGYIGLEIAEACRVRGLEVTVVDRSPTPVGTFDPDVGEFIADAARGNGIDLVLSDAVSRIEVDDDGRACGVVTGSGRQIEADVVVLGLGVRPNVALAREAGIPLGASGGIAVDVRMRTGIEGVWAAGDCVESWHRLSGQRMVVALGTHANKQGRVAGINIGGGYATFPGVIGTAITKVCDLEVARTGLSSAEAQEAGFSFVTASVDSTTRAGYFPGAEPIRIKMIAERRSGRLLGAQIVGRAGSAKRIDTLAVCIWEGMGVEEVLSLDLSYAPPFSPVWDPVLITARKAFEAVEADARGE</sequence>
<keyword evidence="4" id="KW-0274">FAD</keyword>
<dbReference type="SUPFAM" id="SSF51905">
    <property type="entry name" value="FAD/NAD(P)-binding domain"/>
    <property type="match status" value="2"/>
</dbReference>
<dbReference type="PANTHER" id="PTHR43429:SF1">
    <property type="entry name" value="NAD(P)H SULFUR OXIDOREDUCTASE (COA-DEPENDENT)"/>
    <property type="match status" value="1"/>
</dbReference>
<evidence type="ECO:0000256" key="3">
    <source>
        <dbReference type="ARBA" id="ARBA00022630"/>
    </source>
</evidence>
<dbReference type="RefSeq" id="WP_104432514.1">
    <property type="nucleotide sequence ID" value="NZ_PTJD01000005.1"/>
</dbReference>
<protein>
    <submittedName>
        <fullName evidence="9">NADPH-dependent 2,4-dienoyl-CoA reductase/sulfur reductase-like enzyme</fullName>
    </submittedName>
</protein>
<reference evidence="9 10" key="1">
    <citation type="submission" date="2018-02" db="EMBL/GenBank/DDBJ databases">
        <title>Genomic Encyclopedia of Archaeal and Bacterial Type Strains, Phase II (KMG-II): from individual species to whole genera.</title>
        <authorList>
            <person name="Goeker M."/>
        </authorList>
    </citation>
    <scope>NUCLEOTIDE SEQUENCE [LARGE SCALE GENOMIC DNA]</scope>
    <source>
        <strain evidence="9 10">DSM 22857</strain>
    </source>
</reference>
<dbReference type="InterPro" id="IPR050260">
    <property type="entry name" value="FAD-bd_OxRdtase"/>
</dbReference>
<dbReference type="PRINTS" id="PR00411">
    <property type="entry name" value="PNDRDTASEI"/>
</dbReference>
<keyword evidence="5" id="KW-0560">Oxidoreductase</keyword>
<evidence type="ECO:0000256" key="4">
    <source>
        <dbReference type="ARBA" id="ARBA00022827"/>
    </source>
</evidence>
<dbReference type="Proteomes" id="UP000239485">
    <property type="component" value="Unassembled WGS sequence"/>
</dbReference>
<organism evidence="9 10">
    <name type="scientific">Kineococcus xinjiangensis</name>
    <dbReference type="NCBI Taxonomy" id="512762"/>
    <lineage>
        <taxon>Bacteria</taxon>
        <taxon>Bacillati</taxon>
        <taxon>Actinomycetota</taxon>
        <taxon>Actinomycetes</taxon>
        <taxon>Kineosporiales</taxon>
        <taxon>Kineosporiaceae</taxon>
        <taxon>Kineococcus</taxon>
    </lineage>
</organism>
<comment type="caution">
    <text evidence="9">The sequence shown here is derived from an EMBL/GenBank/DDBJ whole genome shotgun (WGS) entry which is preliminary data.</text>
</comment>
<dbReference type="Pfam" id="PF02852">
    <property type="entry name" value="Pyr_redox_dim"/>
    <property type="match status" value="1"/>
</dbReference>
<keyword evidence="10" id="KW-1185">Reference proteome</keyword>
<dbReference type="InterPro" id="IPR023753">
    <property type="entry name" value="FAD/NAD-binding_dom"/>
</dbReference>
<comment type="similarity">
    <text evidence="2">Belongs to the class-III pyridine nucleotide-disulfide oxidoreductase family.</text>
</comment>
<dbReference type="EMBL" id="PTJD01000005">
    <property type="protein sequence ID" value="PPK96155.1"/>
    <property type="molecule type" value="Genomic_DNA"/>
</dbReference>
<accession>A0A2S6IPQ6</accession>
<keyword evidence="3" id="KW-0285">Flavoprotein</keyword>
<evidence type="ECO:0000259" key="7">
    <source>
        <dbReference type="Pfam" id="PF02852"/>
    </source>
</evidence>
<feature type="domain" description="Pyridine nucleotide-disulphide oxidoreductase dimerisation" evidence="7">
    <location>
        <begin position="332"/>
        <end position="436"/>
    </location>
</feature>
<dbReference type="InterPro" id="IPR016156">
    <property type="entry name" value="FAD/NAD-linked_Rdtase_dimer_sf"/>
</dbReference>
<name>A0A2S6IPQ6_9ACTN</name>
<dbReference type="OrthoDB" id="9802028at2"/>
<evidence type="ECO:0000313" key="9">
    <source>
        <dbReference type="EMBL" id="PPK96155.1"/>
    </source>
</evidence>
<feature type="domain" description="FAD/NAD(P)-binding" evidence="8">
    <location>
        <begin position="4"/>
        <end position="304"/>
    </location>
</feature>
<proteinExistence type="inferred from homology"/>
<dbReference type="SUPFAM" id="SSF55424">
    <property type="entry name" value="FAD/NAD-linked reductases, dimerisation (C-terminal) domain"/>
    <property type="match status" value="1"/>
</dbReference>
<dbReference type="InterPro" id="IPR036188">
    <property type="entry name" value="FAD/NAD-bd_sf"/>
</dbReference>
<evidence type="ECO:0000256" key="6">
    <source>
        <dbReference type="ARBA" id="ARBA00023284"/>
    </source>
</evidence>
<comment type="cofactor">
    <cofactor evidence="1">
        <name>FAD</name>
        <dbReference type="ChEBI" id="CHEBI:57692"/>
    </cofactor>
</comment>
<dbReference type="AlphaFoldDB" id="A0A2S6IPQ6"/>
<dbReference type="PANTHER" id="PTHR43429">
    <property type="entry name" value="PYRIDINE NUCLEOTIDE-DISULFIDE OXIDOREDUCTASE DOMAIN-CONTAINING"/>
    <property type="match status" value="1"/>
</dbReference>
<dbReference type="GO" id="GO:0016491">
    <property type="term" value="F:oxidoreductase activity"/>
    <property type="evidence" value="ECO:0007669"/>
    <property type="project" value="UniProtKB-KW"/>
</dbReference>
<dbReference type="Gene3D" id="3.50.50.60">
    <property type="entry name" value="FAD/NAD(P)-binding domain"/>
    <property type="match status" value="2"/>
</dbReference>
<dbReference type="InterPro" id="IPR004099">
    <property type="entry name" value="Pyr_nucl-diS_OxRdtase_dimer"/>
</dbReference>
<keyword evidence="6" id="KW-0676">Redox-active center</keyword>
<evidence type="ECO:0000259" key="8">
    <source>
        <dbReference type="Pfam" id="PF07992"/>
    </source>
</evidence>
<gene>
    <name evidence="9" type="ORF">CLV92_105257</name>
</gene>